<dbReference type="RefSeq" id="WP_208576843.1">
    <property type="nucleotide sequence ID" value="NZ_JAGFVQ010000011.1"/>
</dbReference>
<sequence length="100" mass="11065">MAELRVEPDVLDRAARIADDLRDDLRKNAVDVGGETDAAVAALGGWQTRSALEQFRWSWSEDLSNLADYLTKVGDGLRGCASDYRFSDEASAARFDIRGR</sequence>
<dbReference type="AlphaFoldDB" id="A0AAW4JMN1"/>
<accession>A0AAW4JMN1</accession>
<dbReference type="InterPro" id="IPR036689">
    <property type="entry name" value="ESAT-6-like_sf"/>
</dbReference>
<name>A0AAW4JMN1_9ACTN</name>
<dbReference type="SUPFAM" id="SSF140453">
    <property type="entry name" value="EsxAB dimer-like"/>
    <property type="match status" value="1"/>
</dbReference>
<proteinExistence type="predicted"/>
<gene>
    <name evidence="1" type="ORF">J5U46_08535</name>
</gene>
<evidence type="ECO:0000313" key="1">
    <source>
        <dbReference type="EMBL" id="MBO4140187.1"/>
    </source>
</evidence>
<evidence type="ECO:0000313" key="2">
    <source>
        <dbReference type="Proteomes" id="UP000669887"/>
    </source>
</evidence>
<evidence type="ECO:0008006" key="3">
    <source>
        <dbReference type="Google" id="ProtNLM"/>
    </source>
</evidence>
<dbReference type="Proteomes" id="UP000669887">
    <property type="component" value="Unassembled WGS sequence"/>
</dbReference>
<reference evidence="1" key="1">
    <citation type="submission" date="2021-03" db="EMBL/GenBank/DDBJ databases">
        <title>X isolated from Micromonospora tulbaghiae.</title>
        <authorList>
            <person name="Stennett H.L."/>
        </authorList>
    </citation>
    <scope>NUCLEOTIDE SEQUENCE</scope>
    <source>
        <strain evidence="1">28M1-20</strain>
    </source>
</reference>
<protein>
    <recommendedName>
        <fullName evidence="3">WXG100 family type VII secretion target</fullName>
    </recommendedName>
</protein>
<comment type="caution">
    <text evidence="1">The sequence shown here is derived from an EMBL/GenBank/DDBJ whole genome shotgun (WGS) entry which is preliminary data.</text>
</comment>
<dbReference type="Gene3D" id="1.10.287.1060">
    <property type="entry name" value="ESAT-6-like"/>
    <property type="match status" value="1"/>
</dbReference>
<organism evidence="1 2">
    <name type="scientific">Micromonospora tulbaghiae</name>
    <dbReference type="NCBI Taxonomy" id="479978"/>
    <lineage>
        <taxon>Bacteria</taxon>
        <taxon>Bacillati</taxon>
        <taxon>Actinomycetota</taxon>
        <taxon>Actinomycetes</taxon>
        <taxon>Micromonosporales</taxon>
        <taxon>Micromonosporaceae</taxon>
        <taxon>Micromonospora</taxon>
    </lineage>
</organism>
<dbReference type="EMBL" id="JAGFVQ010000011">
    <property type="protein sequence ID" value="MBO4140187.1"/>
    <property type="molecule type" value="Genomic_DNA"/>
</dbReference>